<organism evidence="2 3">
    <name type="scientific">Bremerella alba</name>
    <dbReference type="NCBI Taxonomy" id="980252"/>
    <lineage>
        <taxon>Bacteria</taxon>
        <taxon>Pseudomonadati</taxon>
        <taxon>Planctomycetota</taxon>
        <taxon>Planctomycetia</taxon>
        <taxon>Pirellulales</taxon>
        <taxon>Pirellulaceae</taxon>
        <taxon>Bremerella</taxon>
    </lineage>
</organism>
<name>A0A7V8V988_9BACT</name>
<sequence>MSVVCSKCGEELIGAVNRCWKCGTPFIRSETVRTPALTGPGLPQTTQLQVPPIRRAPVLAIYLSHGNTQDDEPIAAIIEEENNDAEHAQAPAVIPTTIRFLDSLPMDYPSLGGSLLAFVTSIVCYYSIIGVLFTAVAVILNVYLLSHRRSTARWVGFGLSILSLLFALTRTMASLFLWFTGMRLAMALFG</sequence>
<dbReference type="RefSeq" id="WP_207398631.1">
    <property type="nucleotide sequence ID" value="NZ_JABRWO010000013.1"/>
</dbReference>
<feature type="transmembrane region" description="Helical" evidence="1">
    <location>
        <begin position="157"/>
        <end position="179"/>
    </location>
</feature>
<accession>A0A7V8V988</accession>
<gene>
    <name evidence="2" type="ORF">HOV93_44490</name>
</gene>
<keyword evidence="1" id="KW-0472">Membrane</keyword>
<dbReference type="AlphaFoldDB" id="A0A7V8V988"/>
<feature type="transmembrane region" description="Helical" evidence="1">
    <location>
        <begin position="115"/>
        <end position="145"/>
    </location>
</feature>
<reference evidence="2 3" key="1">
    <citation type="submission" date="2020-05" db="EMBL/GenBank/DDBJ databases">
        <title>Bremerella alba sp. nov., a novel planctomycete isolated from the surface of the macroalga Fucus spiralis.</title>
        <authorList>
            <person name="Godinho O."/>
            <person name="Botelho R."/>
            <person name="Albuquerque L."/>
            <person name="Wiegand S."/>
            <person name="Da Costa M.S."/>
            <person name="Lobo-Da-Cunha A."/>
            <person name="Jogler C."/>
            <person name="Lage O.M."/>
        </authorList>
    </citation>
    <scope>NUCLEOTIDE SEQUENCE [LARGE SCALE GENOMIC DNA]</scope>
    <source>
        <strain evidence="2 3">FF15</strain>
    </source>
</reference>
<keyword evidence="1" id="KW-1133">Transmembrane helix</keyword>
<protein>
    <submittedName>
        <fullName evidence="2">Uncharacterized protein</fullName>
    </submittedName>
</protein>
<proteinExistence type="predicted"/>
<evidence type="ECO:0000313" key="2">
    <source>
        <dbReference type="EMBL" id="MBA2117253.1"/>
    </source>
</evidence>
<keyword evidence="3" id="KW-1185">Reference proteome</keyword>
<dbReference type="EMBL" id="JABRWO010000013">
    <property type="protein sequence ID" value="MBA2117253.1"/>
    <property type="molecule type" value="Genomic_DNA"/>
</dbReference>
<evidence type="ECO:0000313" key="3">
    <source>
        <dbReference type="Proteomes" id="UP000551616"/>
    </source>
</evidence>
<keyword evidence="1" id="KW-0812">Transmembrane</keyword>
<evidence type="ECO:0000256" key="1">
    <source>
        <dbReference type="SAM" id="Phobius"/>
    </source>
</evidence>
<dbReference type="Proteomes" id="UP000551616">
    <property type="component" value="Unassembled WGS sequence"/>
</dbReference>
<comment type="caution">
    <text evidence="2">The sequence shown here is derived from an EMBL/GenBank/DDBJ whole genome shotgun (WGS) entry which is preliminary data.</text>
</comment>